<proteinExistence type="predicted"/>
<dbReference type="EMBL" id="JAPNKE010000002">
    <property type="protein sequence ID" value="MCY1008471.1"/>
    <property type="molecule type" value="Genomic_DNA"/>
</dbReference>
<keyword evidence="2" id="KW-1185">Reference proteome</keyword>
<evidence type="ECO:0000313" key="2">
    <source>
        <dbReference type="Proteomes" id="UP001150924"/>
    </source>
</evidence>
<dbReference type="Proteomes" id="UP001150924">
    <property type="component" value="Unassembled WGS sequence"/>
</dbReference>
<dbReference type="RefSeq" id="WP_267771104.1">
    <property type="nucleotide sequence ID" value="NZ_JAPNKE010000002.1"/>
</dbReference>
<reference evidence="1" key="1">
    <citation type="submission" date="2022-11" db="EMBL/GenBank/DDBJ databases">
        <title>Minimal conservation of predation-associated metabolite biosynthetic gene clusters underscores biosynthetic potential of Myxococcota including descriptions for ten novel species: Archangium lansinium sp. nov., Myxococcus landrumus sp. nov., Nannocystis bai.</title>
        <authorList>
            <person name="Ahearne A."/>
            <person name="Stevens C."/>
            <person name="Phillips K."/>
        </authorList>
    </citation>
    <scope>NUCLEOTIDE SEQUENCE</scope>
    <source>
        <strain evidence="1">Na p29</strain>
    </source>
</reference>
<gene>
    <name evidence="1" type="ORF">OV079_23515</name>
</gene>
<name>A0A9X3IYH0_9BACT</name>
<sequence length="206" mass="21621">MSGEGVTRHLWGAVEAVGSCTNSPARSAVLEAAALPWRRMHDFVALLGLVLAASLSCAAKQSVAPALAMSVAPAPAMSGGEQRPLEVAIEFTPTAIHGAFHNNTESDLEIRTSVRIVGDDWQDAVPPISGPTVTARAGASSPRWSIALPPLRDGYHEIMLRTEPTNGEPVEADVNGYFQVERGVTTVIDFAEWYHATGGGPIGSGP</sequence>
<organism evidence="1 2">
    <name type="scientific">Nannocystis pusilla</name>
    <dbReference type="NCBI Taxonomy" id="889268"/>
    <lineage>
        <taxon>Bacteria</taxon>
        <taxon>Pseudomonadati</taxon>
        <taxon>Myxococcota</taxon>
        <taxon>Polyangia</taxon>
        <taxon>Nannocystales</taxon>
        <taxon>Nannocystaceae</taxon>
        <taxon>Nannocystis</taxon>
    </lineage>
</organism>
<evidence type="ECO:0000313" key="1">
    <source>
        <dbReference type="EMBL" id="MCY1008471.1"/>
    </source>
</evidence>
<accession>A0A9X3IYH0</accession>
<protein>
    <submittedName>
        <fullName evidence="1">Uncharacterized protein</fullName>
    </submittedName>
</protein>
<dbReference type="AlphaFoldDB" id="A0A9X3IYH0"/>
<comment type="caution">
    <text evidence="1">The sequence shown here is derived from an EMBL/GenBank/DDBJ whole genome shotgun (WGS) entry which is preliminary data.</text>
</comment>